<gene>
    <name evidence="3" type="ORF">NE237_025184</name>
</gene>
<accession>A0A9Q0H4E3</accession>
<reference evidence="3" key="1">
    <citation type="journal article" date="2023" name="Plant J.">
        <title>The genome of the king protea, Protea cynaroides.</title>
        <authorList>
            <person name="Chang J."/>
            <person name="Duong T.A."/>
            <person name="Schoeman C."/>
            <person name="Ma X."/>
            <person name="Roodt D."/>
            <person name="Barker N."/>
            <person name="Li Z."/>
            <person name="Van de Peer Y."/>
            <person name="Mizrachi E."/>
        </authorList>
    </citation>
    <scope>NUCLEOTIDE SEQUENCE</scope>
    <source>
        <tissue evidence="3">Young leaves</tissue>
    </source>
</reference>
<feature type="transmembrane region" description="Helical" evidence="2">
    <location>
        <begin position="36"/>
        <end position="57"/>
    </location>
</feature>
<organism evidence="3 4">
    <name type="scientific">Protea cynaroides</name>
    <dbReference type="NCBI Taxonomy" id="273540"/>
    <lineage>
        <taxon>Eukaryota</taxon>
        <taxon>Viridiplantae</taxon>
        <taxon>Streptophyta</taxon>
        <taxon>Embryophyta</taxon>
        <taxon>Tracheophyta</taxon>
        <taxon>Spermatophyta</taxon>
        <taxon>Magnoliopsida</taxon>
        <taxon>Proteales</taxon>
        <taxon>Proteaceae</taxon>
        <taxon>Protea</taxon>
    </lineage>
</organism>
<protein>
    <submittedName>
        <fullName evidence="3">Uncharacterized protein</fullName>
    </submittedName>
</protein>
<sequence>MQYPSTDKLPHKQKEPHPYRATAELPYSGFELTVNVLASVLHTILIWVGILPSGGFYNTIHVQYSPQQPTKVQCQEESLASLWFLFKEFPYKSGLETGNTKVDKWCLIMSNSKEM</sequence>
<keyword evidence="2" id="KW-0472">Membrane</keyword>
<keyword evidence="2" id="KW-0812">Transmembrane</keyword>
<proteinExistence type="predicted"/>
<dbReference type="Proteomes" id="UP001141806">
    <property type="component" value="Unassembled WGS sequence"/>
</dbReference>
<feature type="compositionally biased region" description="Basic and acidic residues" evidence="1">
    <location>
        <begin position="8"/>
        <end position="18"/>
    </location>
</feature>
<evidence type="ECO:0000256" key="2">
    <source>
        <dbReference type="SAM" id="Phobius"/>
    </source>
</evidence>
<feature type="region of interest" description="Disordered" evidence="1">
    <location>
        <begin position="1"/>
        <end position="20"/>
    </location>
</feature>
<dbReference type="EMBL" id="JAMYWD010000010">
    <property type="protein sequence ID" value="KAJ4958073.1"/>
    <property type="molecule type" value="Genomic_DNA"/>
</dbReference>
<evidence type="ECO:0000313" key="4">
    <source>
        <dbReference type="Proteomes" id="UP001141806"/>
    </source>
</evidence>
<evidence type="ECO:0000313" key="3">
    <source>
        <dbReference type="EMBL" id="KAJ4958073.1"/>
    </source>
</evidence>
<name>A0A9Q0H4E3_9MAGN</name>
<comment type="caution">
    <text evidence="3">The sequence shown here is derived from an EMBL/GenBank/DDBJ whole genome shotgun (WGS) entry which is preliminary data.</text>
</comment>
<keyword evidence="4" id="KW-1185">Reference proteome</keyword>
<keyword evidence="2" id="KW-1133">Transmembrane helix</keyword>
<evidence type="ECO:0000256" key="1">
    <source>
        <dbReference type="SAM" id="MobiDB-lite"/>
    </source>
</evidence>
<dbReference type="AlphaFoldDB" id="A0A9Q0H4E3"/>